<evidence type="ECO:0000256" key="8">
    <source>
        <dbReference type="ARBA" id="ARBA00022777"/>
    </source>
</evidence>
<keyword evidence="4 12" id="KW-0723">Serine/threonine-protein kinase</keyword>
<keyword evidence="3" id="KW-0963">Cytoplasm</keyword>
<reference evidence="15" key="2">
    <citation type="submission" date="2025-09" db="UniProtKB">
        <authorList>
            <consortium name="Ensembl"/>
        </authorList>
    </citation>
    <scope>IDENTIFICATION</scope>
</reference>
<evidence type="ECO:0000313" key="15">
    <source>
        <dbReference type="Ensembl" id="ENSPCEP00000008558.1"/>
    </source>
</evidence>
<reference evidence="15" key="1">
    <citation type="submission" date="2025-08" db="UniProtKB">
        <authorList>
            <consortium name="Ensembl"/>
        </authorList>
    </citation>
    <scope>IDENTIFICATION</scope>
</reference>
<dbReference type="InterPro" id="IPR017441">
    <property type="entry name" value="Protein_kinase_ATP_BS"/>
</dbReference>
<dbReference type="AlphaFoldDB" id="A0A8C8RNL4"/>
<comment type="subcellular location">
    <subcellularLocation>
        <location evidence="1">Cytoplasm</location>
        <location evidence="1">Perinuclear region</location>
    </subcellularLocation>
</comment>
<feature type="domain" description="Protein kinase" evidence="14">
    <location>
        <begin position="50"/>
        <end position="315"/>
    </location>
</feature>
<evidence type="ECO:0000256" key="11">
    <source>
        <dbReference type="PROSITE-ProRule" id="PRU10141"/>
    </source>
</evidence>
<dbReference type="GO" id="GO:0004674">
    <property type="term" value="F:protein serine/threonine kinase activity"/>
    <property type="evidence" value="ECO:0007669"/>
    <property type="project" value="UniProtKB-KW"/>
</dbReference>
<dbReference type="FunFam" id="1.10.510.10:FF:000557">
    <property type="entry name" value="Serine/threonine-protein kinase 33"/>
    <property type="match status" value="1"/>
</dbReference>
<keyword evidence="9 11" id="KW-0067">ATP-binding</keyword>
<organism evidence="15 16">
    <name type="scientific">Pelusios castaneus</name>
    <name type="common">West African mud turtle</name>
    <dbReference type="NCBI Taxonomy" id="367368"/>
    <lineage>
        <taxon>Eukaryota</taxon>
        <taxon>Metazoa</taxon>
        <taxon>Chordata</taxon>
        <taxon>Craniata</taxon>
        <taxon>Vertebrata</taxon>
        <taxon>Euteleostomi</taxon>
        <taxon>Archelosauria</taxon>
        <taxon>Testudinata</taxon>
        <taxon>Testudines</taxon>
        <taxon>Pleurodira</taxon>
        <taxon>Pelomedusidae</taxon>
        <taxon>Pelusios</taxon>
    </lineage>
</organism>
<dbReference type="InterPro" id="IPR008271">
    <property type="entry name" value="Ser/Thr_kinase_AS"/>
</dbReference>
<feature type="compositionally biased region" description="Polar residues" evidence="13">
    <location>
        <begin position="390"/>
        <end position="399"/>
    </location>
</feature>
<dbReference type="PROSITE" id="PS50011">
    <property type="entry name" value="PROTEIN_KINASE_DOM"/>
    <property type="match status" value="1"/>
</dbReference>
<dbReference type="Gene3D" id="1.10.510.10">
    <property type="entry name" value="Transferase(Phosphotransferase) domain 1"/>
    <property type="match status" value="1"/>
</dbReference>
<comment type="similarity">
    <text evidence="12">Belongs to the protein kinase superfamily.</text>
</comment>
<evidence type="ECO:0000256" key="13">
    <source>
        <dbReference type="SAM" id="MobiDB-lite"/>
    </source>
</evidence>
<name>A0A8C8RNL4_9SAUR</name>
<keyword evidence="7 11" id="KW-0547">Nucleotide-binding</keyword>
<evidence type="ECO:0000259" key="14">
    <source>
        <dbReference type="PROSITE" id="PS50011"/>
    </source>
</evidence>
<dbReference type="Ensembl" id="ENSPCET00000008867.1">
    <property type="protein sequence ID" value="ENSPCEP00000008558.1"/>
    <property type="gene ID" value="ENSPCEG00000006905.1"/>
</dbReference>
<keyword evidence="8" id="KW-0418">Kinase</keyword>
<evidence type="ECO:0000256" key="6">
    <source>
        <dbReference type="ARBA" id="ARBA00022679"/>
    </source>
</evidence>
<evidence type="ECO:0000256" key="9">
    <source>
        <dbReference type="ARBA" id="ARBA00022840"/>
    </source>
</evidence>
<evidence type="ECO:0000256" key="12">
    <source>
        <dbReference type="RuleBase" id="RU000304"/>
    </source>
</evidence>
<dbReference type="EC" id="2.7.11.1" evidence="2"/>
<keyword evidence="16" id="KW-1185">Reference proteome</keyword>
<dbReference type="FunFam" id="3.30.200.20:FF:000315">
    <property type="entry name" value="Calcium-dependent protein kinase 3"/>
    <property type="match status" value="1"/>
</dbReference>
<evidence type="ECO:0000256" key="4">
    <source>
        <dbReference type="ARBA" id="ARBA00022527"/>
    </source>
</evidence>
<dbReference type="Pfam" id="PF00069">
    <property type="entry name" value="Pkinase"/>
    <property type="match status" value="1"/>
</dbReference>
<dbReference type="PROSITE" id="PS00107">
    <property type="entry name" value="PROTEIN_KINASE_ATP"/>
    <property type="match status" value="1"/>
</dbReference>
<protein>
    <recommendedName>
        <fullName evidence="10">Serine/threonine-protein kinase 33</fullName>
        <ecNumber evidence="2">2.7.11.1</ecNumber>
    </recommendedName>
</protein>
<dbReference type="PANTHER" id="PTHR24347">
    <property type="entry name" value="SERINE/THREONINE-PROTEIN KINASE"/>
    <property type="match status" value="1"/>
</dbReference>
<dbReference type="Proteomes" id="UP000694393">
    <property type="component" value="Unplaced"/>
</dbReference>
<sequence length="399" mass="44993">MFHIFCIKMPKSELIDPCRKIPTQSIRSSSAECKVPHTRIDDGAAIQQIYYFGRKLGQGSFGVVIEVKHKETGKKWAIKKVNREKAGSSAVKLLEREVSILKRVNHEHIIHLEEVFETPKRMFLVMELCEDGELKEILHKKGHFTENETRHIIRSLASAIAYLHKKDIVHRDLKLENILVKSSEIDEDNEMKLNIKVTDFGLAVQKAGGSESMFQSTCGTPTYMAPEVISAHDYSQQCDIWSIGVIMYMLLCGDPPFIASSEEKLFELIKKGELHFNNTIWQTVSEAAKHVLQLLLRVDPAHRITANELLDNMWITGETHIVQRPFNVLELMKEWNNNLDIGDVGSVEELNRPSTALPQDDMSEEQESPVSSNGTTDLAAEIEAEGGSSKPCTPTKQAC</sequence>
<accession>A0A8C8RNL4</accession>
<keyword evidence="5" id="KW-0597">Phosphoprotein</keyword>
<dbReference type="InterPro" id="IPR011009">
    <property type="entry name" value="Kinase-like_dom_sf"/>
</dbReference>
<proteinExistence type="inferred from homology"/>
<feature type="binding site" evidence="11">
    <location>
        <position position="80"/>
    </location>
    <ligand>
        <name>ATP</name>
        <dbReference type="ChEBI" id="CHEBI:30616"/>
    </ligand>
</feature>
<evidence type="ECO:0000256" key="3">
    <source>
        <dbReference type="ARBA" id="ARBA00022490"/>
    </source>
</evidence>
<dbReference type="SUPFAM" id="SSF56112">
    <property type="entry name" value="Protein kinase-like (PK-like)"/>
    <property type="match status" value="1"/>
</dbReference>
<evidence type="ECO:0000256" key="2">
    <source>
        <dbReference type="ARBA" id="ARBA00012513"/>
    </source>
</evidence>
<dbReference type="GO" id="GO:0007283">
    <property type="term" value="P:spermatogenesis"/>
    <property type="evidence" value="ECO:0007669"/>
    <property type="project" value="UniProtKB-ARBA"/>
</dbReference>
<feature type="region of interest" description="Disordered" evidence="13">
    <location>
        <begin position="353"/>
        <end position="399"/>
    </location>
</feature>
<evidence type="ECO:0000256" key="7">
    <source>
        <dbReference type="ARBA" id="ARBA00022741"/>
    </source>
</evidence>
<dbReference type="InterPro" id="IPR000719">
    <property type="entry name" value="Prot_kinase_dom"/>
</dbReference>
<evidence type="ECO:0000256" key="10">
    <source>
        <dbReference type="ARBA" id="ARBA00072548"/>
    </source>
</evidence>
<evidence type="ECO:0000256" key="1">
    <source>
        <dbReference type="ARBA" id="ARBA00004556"/>
    </source>
</evidence>
<evidence type="ECO:0000256" key="5">
    <source>
        <dbReference type="ARBA" id="ARBA00022553"/>
    </source>
</evidence>
<evidence type="ECO:0000313" key="16">
    <source>
        <dbReference type="Proteomes" id="UP000694393"/>
    </source>
</evidence>
<dbReference type="PROSITE" id="PS00108">
    <property type="entry name" value="PROTEIN_KINASE_ST"/>
    <property type="match status" value="1"/>
</dbReference>
<dbReference type="GO" id="GO:0005524">
    <property type="term" value="F:ATP binding"/>
    <property type="evidence" value="ECO:0007669"/>
    <property type="project" value="UniProtKB-UniRule"/>
</dbReference>
<dbReference type="SMART" id="SM00220">
    <property type="entry name" value="S_TKc"/>
    <property type="match status" value="1"/>
</dbReference>
<dbReference type="GO" id="GO:0048471">
    <property type="term" value="C:perinuclear region of cytoplasm"/>
    <property type="evidence" value="ECO:0007669"/>
    <property type="project" value="UniProtKB-SubCell"/>
</dbReference>
<keyword evidence="6" id="KW-0808">Transferase</keyword>